<dbReference type="GO" id="GO:0046677">
    <property type="term" value="P:response to antibiotic"/>
    <property type="evidence" value="ECO:0007669"/>
    <property type="project" value="TreeGrafter"/>
</dbReference>
<feature type="domain" description="Multidrug resistance protein MdtA-like barrel-sandwich hybrid" evidence="6">
    <location>
        <begin position="62"/>
        <end position="203"/>
    </location>
</feature>
<evidence type="ECO:0000259" key="5">
    <source>
        <dbReference type="Pfam" id="PF25876"/>
    </source>
</evidence>
<proteinExistence type="inferred from homology"/>
<comment type="caution">
    <text evidence="9">The sequence shown here is derived from an EMBL/GenBank/DDBJ whole genome shotgun (WGS) entry which is preliminary data.</text>
</comment>
<reference evidence="9 10" key="1">
    <citation type="journal article" date="2018" name="Int. J. Syst. Evol. Microbiol.">
        <title>Paraburkholderia azotifigens sp. nov., a nitrogen-fixing bacterium isolated from paddy soil.</title>
        <authorList>
            <person name="Choi G.M."/>
            <person name="Im W.T."/>
        </authorList>
    </citation>
    <scope>NUCLEOTIDE SEQUENCE [LARGE SCALE GENOMIC DNA]</scope>
    <source>
        <strain evidence="9 10">NF 2-5-3</strain>
    </source>
</reference>
<evidence type="ECO:0000313" key="9">
    <source>
        <dbReference type="EMBL" id="TXC81063.1"/>
    </source>
</evidence>
<gene>
    <name evidence="9" type="ORF">FRZ40_43540</name>
</gene>
<feature type="region of interest" description="Disordered" evidence="3">
    <location>
        <begin position="380"/>
        <end position="409"/>
    </location>
</feature>
<dbReference type="Gene3D" id="2.40.50.100">
    <property type="match status" value="1"/>
</dbReference>
<feature type="domain" description="Multidrug resistance protein MdtA-like beta-barrel" evidence="7">
    <location>
        <begin position="209"/>
        <end position="298"/>
    </location>
</feature>
<dbReference type="Pfam" id="PF25876">
    <property type="entry name" value="HH_MFP_RND"/>
    <property type="match status" value="1"/>
</dbReference>
<evidence type="ECO:0000256" key="4">
    <source>
        <dbReference type="SAM" id="SignalP"/>
    </source>
</evidence>
<dbReference type="SUPFAM" id="SSF111369">
    <property type="entry name" value="HlyD-like secretion proteins"/>
    <property type="match status" value="1"/>
</dbReference>
<evidence type="ECO:0000256" key="1">
    <source>
        <dbReference type="ARBA" id="ARBA00004196"/>
    </source>
</evidence>
<evidence type="ECO:0000313" key="10">
    <source>
        <dbReference type="Proteomes" id="UP000321776"/>
    </source>
</evidence>
<feature type="signal peptide" evidence="4">
    <location>
        <begin position="1"/>
        <end position="21"/>
    </location>
</feature>
<dbReference type="InterPro" id="IPR058625">
    <property type="entry name" value="MdtA-like_BSH"/>
</dbReference>
<name>A0A5C6V749_9BURK</name>
<dbReference type="AlphaFoldDB" id="A0A5C6V749"/>
<dbReference type="GO" id="GO:0005886">
    <property type="term" value="C:plasma membrane"/>
    <property type="evidence" value="ECO:0007669"/>
    <property type="project" value="UniProtKB-SubCell"/>
</dbReference>
<protein>
    <submittedName>
        <fullName evidence="9">Efflux RND transporter periplasmic adaptor subunit</fullName>
    </submittedName>
</protein>
<dbReference type="InterPro" id="IPR058626">
    <property type="entry name" value="MdtA-like_b-barrel"/>
</dbReference>
<dbReference type="PANTHER" id="PTHR30158:SF3">
    <property type="entry name" value="MULTIDRUG EFFLUX PUMP SUBUNIT ACRA-RELATED"/>
    <property type="match status" value="1"/>
</dbReference>
<dbReference type="Gene3D" id="2.40.420.20">
    <property type="match status" value="1"/>
</dbReference>
<keyword evidence="4" id="KW-0732">Signal</keyword>
<comment type="similarity">
    <text evidence="2">Belongs to the membrane fusion protein (MFP) (TC 8.A.1) family.</text>
</comment>
<feature type="domain" description="Multidrug resistance protein MdtA-like C-terminal permuted SH3" evidence="8">
    <location>
        <begin position="303"/>
        <end position="363"/>
    </location>
</feature>
<dbReference type="PANTHER" id="PTHR30158">
    <property type="entry name" value="ACRA/E-RELATED COMPONENT OF DRUG EFFLUX TRANSPORTER"/>
    <property type="match status" value="1"/>
</dbReference>
<feature type="domain" description="Multidrug resistance protein MdtA-like alpha-helical hairpin" evidence="5">
    <location>
        <begin position="105"/>
        <end position="171"/>
    </location>
</feature>
<evidence type="ECO:0000259" key="7">
    <source>
        <dbReference type="Pfam" id="PF25944"/>
    </source>
</evidence>
<dbReference type="FunFam" id="2.40.420.20:FF:000001">
    <property type="entry name" value="Efflux RND transporter periplasmic adaptor subunit"/>
    <property type="match status" value="1"/>
</dbReference>
<evidence type="ECO:0000256" key="3">
    <source>
        <dbReference type="SAM" id="MobiDB-lite"/>
    </source>
</evidence>
<dbReference type="PROSITE" id="PS51257">
    <property type="entry name" value="PROKAR_LIPOPROTEIN"/>
    <property type="match status" value="1"/>
</dbReference>
<evidence type="ECO:0000256" key="2">
    <source>
        <dbReference type="ARBA" id="ARBA00009477"/>
    </source>
</evidence>
<organism evidence="9 10">
    <name type="scientific">Paraburkholderia azotifigens</name>
    <dbReference type="NCBI Taxonomy" id="2057004"/>
    <lineage>
        <taxon>Bacteria</taxon>
        <taxon>Pseudomonadati</taxon>
        <taxon>Pseudomonadota</taxon>
        <taxon>Betaproteobacteria</taxon>
        <taxon>Burkholderiales</taxon>
        <taxon>Burkholderiaceae</taxon>
        <taxon>Paraburkholderia</taxon>
    </lineage>
</organism>
<dbReference type="Pfam" id="PF25917">
    <property type="entry name" value="BSH_RND"/>
    <property type="match status" value="1"/>
</dbReference>
<dbReference type="Gene3D" id="2.40.30.170">
    <property type="match status" value="1"/>
</dbReference>
<feature type="chain" id="PRO_5023005754" evidence="4">
    <location>
        <begin position="22"/>
        <end position="409"/>
    </location>
</feature>
<dbReference type="RefSeq" id="WP_147238401.1">
    <property type="nucleotide sequence ID" value="NZ_VOQS01000005.1"/>
</dbReference>
<evidence type="ECO:0000259" key="8">
    <source>
        <dbReference type="Pfam" id="PF25967"/>
    </source>
</evidence>
<accession>A0A5C6V749</accession>
<dbReference type="EMBL" id="VOQS01000005">
    <property type="protein sequence ID" value="TXC81063.1"/>
    <property type="molecule type" value="Genomic_DNA"/>
</dbReference>
<comment type="subcellular location">
    <subcellularLocation>
        <location evidence="1">Cell envelope</location>
    </subcellularLocation>
</comment>
<dbReference type="GO" id="GO:0022857">
    <property type="term" value="F:transmembrane transporter activity"/>
    <property type="evidence" value="ECO:0007669"/>
    <property type="project" value="InterPro"/>
</dbReference>
<dbReference type="InterPro" id="IPR006143">
    <property type="entry name" value="RND_pump_MFP"/>
</dbReference>
<dbReference type="InterPro" id="IPR058624">
    <property type="entry name" value="MdtA-like_HH"/>
</dbReference>
<dbReference type="Proteomes" id="UP000321776">
    <property type="component" value="Unassembled WGS sequence"/>
</dbReference>
<dbReference type="Gene3D" id="1.10.287.470">
    <property type="entry name" value="Helix hairpin bin"/>
    <property type="match status" value="1"/>
</dbReference>
<sequence length="409" mass="42939">MLTRKTFHLITAIAASAIGLAACGKKESVPGPQLPEVGFVTVNPQPVSIFTELPGRTSAYLVAQVRARADGIVLSRDFVEGSEVRAGQRLYKIDPAPYIAKVDAEKAALAKAEANLITATALAKRDKVLVAASAVSEQDYENAVSAERAAAADVAAGKAEVETAQINLRYTDVISPVTGRTGVSQVTPGAYVQASQATLMDTIQEIDRVYVDVAQASLDGLKLRREIQERRLETSGANAALVTLILEDGREYSHKGTLQFSDVTVDQSTGSVTLRAVFPNPDRVLLPGMFVQARIEKGIDEHAFLVPQVGVTHDQKGRANALVVGADNKVVARSLVTAGTYGSDWVVDSGLQPGDRVIVQGTEKVRPGMTVKAVPATNASTVMGSSAEPVSRRGASPGAPASQSVASGV</sequence>
<dbReference type="Pfam" id="PF25944">
    <property type="entry name" value="Beta-barrel_RND"/>
    <property type="match status" value="1"/>
</dbReference>
<dbReference type="InterPro" id="IPR058627">
    <property type="entry name" value="MdtA-like_C"/>
</dbReference>
<dbReference type="NCBIfam" id="TIGR01730">
    <property type="entry name" value="RND_mfp"/>
    <property type="match status" value="1"/>
</dbReference>
<evidence type="ECO:0000259" key="6">
    <source>
        <dbReference type="Pfam" id="PF25917"/>
    </source>
</evidence>
<dbReference type="Pfam" id="PF25967">
    <property type="entry name" value="RND-MFP_C"/>
    <property type="match status" value="1"/>
</dbReference>